<dbReference type="GO" id="GO:0016887">
    <property type="term" value="F:ATP hydrolysis activity"/>
    <property type="evidence" value="ECO:0007669"/>
    <property type="project" value="InterPro"/>
</dbReference>
<comment type="similarity">
    <text evidence="1">Belongs to the GSP E family.</text>
</comment>
<evidence type="ECO:0000259" key="2">
    <source>
        <dbReference type="Pfam" id="PF00437"/>
    </source>
</evidence>
<dbReference type="PANTHER" id="PTHR30486">
    <property type="entry name" value="TWITCHING MOTILITY PROTEIN PILT"/>
    <property type="match status" value="1"/>
</dbReference>
<dbReference type="Gene3D" id="3.40.50.300">
    <property type="entry name" value="P-loop containing nucleotide triphosphate hydrolases"/>
    <property type="match status" value="1"/>
</dbReference>
<feature type="domain" description="Bacterial type II secretion system protein E" evidence="2">
    <location>
        <begin position="55"/>
        <end position="324"/>
    </location>
</feature>
<gene>
    <name evidence="3" type="ORF">UFOPK3770_00348</name>
</gene>
<evidence type="ECO:0000313" key="3">
    <source>
        <dbReference type="EMBL" id="CAB4333017.1"/>
    </source>
</evidence>
<accession>A0A6J5YVW8</accession>
<dbReference type="AlphaFoldDB" id="A0A6J5YVW8"/>
<dbReference type="Pfam" id="PF00437">
    <property type="entry name" value="T2SSE"/>
    <property type="match status" value="1"/>
</dbReference>
<dbReference type="InterPro" id="IPR027417">
    <property type="entry name" value="P-loop_NTPase"/>
</dbReference>
<dbReference type="EMBL" id="CAESAJ010000020">
    <property type="protein sequence ID" value="CAB4333017.1"/>
    <property type="molecule type" value="Genomic_DNA"/>
</dbReference>
<dbReference type="NCBIfam" id="TIGR03819">
    <property type="entry name" value="heli_sec_ATPase"/>
    <property type="match status" value="1"/>
</dbReference>
<dbReference type="Gene3D" id="3.30.450.380">
    <property type="match status" value="1"/>
</dbReference>
<organism evidence="3">
    <name type="scientific">freshwater metagenome</name>
    <dbReference type="NCBI Taxonomy" id="449393"/>
    <lineage>
        <taxon>unclassified sequences</taxon>
        <taxon>metagenomes</taxon>
        <taxon>ecological metagenomes</taxon>
    </lineage>
</organism>
<evidence type="ECO:0000256" key="1">
    <source>
        <dbReference type="ARBA" id="ARBA00006611"/>
    </source>
</evidence>
<proteinExistence type="inferred from homology"/>
<protein>
    <submittedName>
        <fullName evidence="3">Unannotated protein</fullName>
    </submittedName>
</protein>
<dbReference type="InterPro" id="IPR022399">
    <property type="entry name" value="TadA-like_ATPase"/>
</dbReference>
<dbReference type="InterPro" id="IPR001482">
    <property type="entry name" value="T2SS/T4SS_dom"/>
</dbReference>
<dbReference type="CDD" id="cd01130">
    <property type="entry name" value="VirB11-like_ATPase"/>
    <property type="match status" value="1"/>
</dbReference>
<sequence>MQFDEVLSQVRSKLASHVGPITPEIVVSCIRQIDPVCSNDTLAVLARSIYADLVGFGPLHDLLRMDGLTDILVNGHDDVWIDSAGGLSKVNAKWRNEDDLRDFAVRLARQADRKLDHLSPFADFELSNGARCHVIIAPLVRKTHISIRIPREPSTSLTDVLKNQDERVHQLLMEIVQSRQNFLITGGTGTGKTTLLAAMLQEVPANERIVLIEDSGELNVQHPNLAGLQARSANIEGVGAIPMSVLVRQSLRMRPDRIVVGEVRGAEISDLFLALNTGHRGSAATLHANAIHHVPARVKALASLSGMTTDVADLQFAAAFNAVIHMQRNHEGSRIVCNVAQIRANSVGSFELHEVLSLAQGSATDLNISRLRTA</sequence>
<dbReference type="SUPFAM" id="SSF52540">
    <property type="entry name" value="P-loop containing nucleoside triphosphate hydrolases"/>
    <property type="match status" value="1"/>
</dbReference>
<dbReference type="PANTHER" id="PTHR30486:SF6">
    <property type="entry name" value="TYPE IV PILUS RETRACTATION ATPASE PILT"/>
    <property type="match status" value="1"/>
</dbReference>
<name>A0A6J5YVW8_9ZZZZ</name>
<reference evidence="3" key="1">
    <citation type="submission" date="2020-05" db="EMBL/GenBank/DDBJ databases">
        <authorList>
            <person name="Chiriac C."/>
            <person name="Salcher M."/>
            <person name="Ghai R."/>
            <person name="Kavagutti S V."/>
        </authorList>
    </citation>
    <scope>NUCLEOTIDE SEQUENCE</scope>
</reference>
<dbReference type="InterPro" id="IPR050921">
    <property type="entry name" value="T4SS_GSP_E_ATPase"/>
</dbReference>